<organism evidence="1 2">
    <name type="scientific">Bacillus cytotoxicus</name>
    <dbReference type="NCBI Taxonomy" id="580165"/>
    <lineage>
        <taxon>Bacteria</taxon>
        <taxon>Bacillati</taxon>
        <taxon>Bacillota</taxon>
        <taxon>Bacilli</taxon>
        <taxon>Bacillales</taxon>
        <taxon>Bacillaceae</taxon>
        <taxon>Bacillus</taxon>
        <taxon>Bacillus cereus group</taxon>
    </lineage>
</organism>
<sequence length="383" mass="44233">MGDVKEMIESILPVQLNVSQRKEKPFEVQPKEEQTSFSEKMNEKSVKKPKPSTIEKSEPPKEMTEKSYEVEKSKFVKKESLVSKEEKEEKKPIEELLLAISEQMLGIEQLRAQPESLYQYIQKMQNIYETYGNIKLNELPATEFQSLMGFLKENNIQNAICLEDTIGMALEKLTTPENMTEFAKIIQSETCDLMKKEQEPIATISKHEIEQSTNKDELKKAPTVEDTDVQLPTGETNAKPLLVGNDSVVKQDMPAQKVALPDLGKKMEAHVEELQKFVVKQERVLFQLNPEKLGALTVYMKKQGDQIQVHIEMDKHDAKKKVEIIFEELKNKLKEKDIQIELSYTDKDQKREQQEKGQQYKQKQVVVKKEQKAEQDFAGLLEE</sequence>
<evidence type="ECO:0000313" key="2">
    <source>
        <dbReference type="Proteomes" id="UP001202289"/>
    </source>
</evidence>
<reference evidence="1" key="1">
    <citation type="submission" date="2022-05" db="EMBL/GenBank/DDBJ databases">
        <title>Comparative Genomics of Spacecraft Associated Microbes.</title>
        <authorList>
            <person name="Tran M.T."/>
            <person name="Wright A."/>
            <person name="Seuylemezian A."/>
            <person name="Eisen J."/>
            <person name="Coil D."/>
        </authorList>
    </citation>
    <scope>NUCLEOTIDE SEQUENCE</scope>
    <source>
        <strain evidence="1">FAIRING 10M-2.2</strain>
    </source>
</reference>
<keyword evidence="1" id="KW-0966">Cell projection</keyword>
<accession>A0ACC6A7R3</accession>
<keyword evidence="2" id="KW-1185">Reference proteome</keyword>
<keyword evidence="1" id="KW-0282">Flagellum</keyword>
<evidence type="ECO:0000313" key="1">
    <source>
        <dbReference type="EMBL" id="MCM3736620.1"/>
    </source>
</evidence>
<gene>
    <name evidence="1" type="ORF">M3215_12495</name>
</gene>
<comment type="caution">
    <text evidence="1">The sequence shown here is derived from an EMBL/GenBank/DDBJ whole genome shotgun (WGS) entry which is preliminary data.</text>
</comment>
<proteinExistence type="predicted"/>
<name>A0ACC6A7R3_9BACI</name>
<dbReference type="Proteomes" id="UP001202289">
    <property type="component" value="Unassembled WGS sequence"/>
</dbReference>
<protein>
    <submittedName>
        <fullName evidence="1">Flagellar hook-length control protein FliK</fullName>
    </submittedName>
</protein>
<keyword evidence="1" id="KW-0969">Cilium</keyword>
<dbReference type="EMBL" id="JAMBOP010000013">
    <property type="protein sequence ID" value="MCM3736620.1"/>
    <property type="molecule type" value="Genomic_DNA"/>
</dbReference>